<dbReference type="Gene3D" id="1.20.140.150">
    <property type="match status" value="1"/>
</dbReference>
<protein>
    <submittedName>
        <fullName evidence="6">Uncharacterized protein</fullName>
    </submittedName>
</protein>
<evidence type="ECO:0000256" key="4">
    <source>
        <dbReference type="ARBA" id="ARBA00023136"/>
    </source>
</evidence>
<evidence type="ECO:0000256" key="2">
    <source>
        <dbReference type="ARBA" id="ARBA00022692"/>
    </source>
</evidence>
<gene>
    <name evidence="6" type="ORF">SNE40_009247</name>
</gene>
<organism evidence="6 7">
    <name type="scientific">Patella caerulea</name>
    <name type="common">Rayed Mediterranean limpet</name>
    <dbReference type="NCBI Taxonomy" id="87958"/>
    <lineage>
        <taxon>Eukaryota</taxon>
        <taxon>Metazoa</taxon>
        <taxon>Spiralia</taxon>
        <taxon>Lophotrochozoa</taxon>
        <taxon>Mollusca</taxon>
        <taxon>Gastropoda</taxon>
        <taxon>Patellogastropoda</taxon>
        <taxon>Patelloidea</taxon>
        <taxon>Patellidae</taxon>
        <taxon>Patella</taxon>
    </lineage>
</organism>
<feature type="transmembrane region" description="Helical" evidence="5">
    <location>
        <begin position="83"/>
        <end position="101"/>
    </location>
</feature>
<dbReference type="AlphaFoldDB" id="A0AAN8JT64"/>
<keyword evidence="2 5" id="KW-0812">Transmembrane</keyword>
<feature type="transmembrane region" description="Helical" evidence="5">
    <location>
        <begin position="12"/>
        <end position="34"/>
    </location>
</feature>
<evidence type="ECO:0000313" key="6">
    <source>
        <dbReference type="EMBL" id="KAK6181389.1"/>
    </source>
</evidence>
<proteinExistence type="predicted"/>
<dbReference type="PANTHER" id="PTHR10671:SF108">
    <property type="entry name" value="CLAUDIN FAMILY PROTEIN-RELATED"/>
    <property type="match status" value="1"/>
</dbReference>
<evidence type="ECO:0000256" key="3">
    <source>
        <dbReference type="ARBA" id="ARBA00022989"/>
    </source>
</evidence>
<dbReference type="Proteomes" id="UP001347796">
    <property type="component" value="Unassembled WGS sequence"/>
</dbReference>
<dbReference type="Pfam" id="PF00822">
    <property type="entry name" value="PMP22_Claudin"/>
    <property type="match status" value="1"/>
</dbReference>
<feature type="transmembrane region" description="Helical" evidence="5">
    <location>
        <begin position="113"/>
        <end position="131"/>
    </location>
</feature>
<comment type="subcellular location">
    <subcellularLocation>
        <location evidence="1">Membrane</location>
        <topology evidence="1">Multi-pass membrane protein</topology>
    </subcellularLocation>
</comment>
<keyword evidence="3 5" id="KW-1133">Transmembrane helix</keyword>
<evidence type="ECO:0000256" key="1">
    <source>
        <dbReference type="ARBA" id="ARBA00004141"/>
    </source>
</evidence>
<dbReference type="InterPro" id="IPR004031">
    <property type="entry name" value="PMP22/EMP/MP20/Claudin"/>
</dbReference>
<sequence>MAFSDISVLIKVSFVVSLVALIIHIIGYSTNYWVEYESPLYLYKYHQGLWRQCTGSNDSHACMDIPASGSTVELKTTRAFETMGFLVGIASSFLMILAHFARQKRIIRVLGTATAFGAGVLVFVGVIVFATDRPTAYEYGYSFALSIVGGILYVVTGMILSVDMQSGTPAAA</sequence>
<feature type="transmembrane region" description="Helical" evidence="5">
    <location>
        <begin position="143"/>
        <end position="162"/>
    </location>
</feature>
<accession>A0AAN8JT64</accession>
<name>A0AAN8JT64_PATCE</name>
<evidence type="ECO:0000256" key="5">
    <source>
        <dbReference type="SAM" id="Phobius"/>
    </source>
</evidence>
<keyword evidence="7" id="KW-1185">Reference proteome</keyword>
<evidence type="ECO:0000313" key="7">
    <source>
        <dbReference type="Proteomes" id="UP001347796"/>
    </source>
</evidence>
<reference evidence="6 7" key="1">
    <citation type="submission" date="2024-01" db="EMBL/GenBank/DDBJ databases">
        <title>The genome of the rayed Mediterranean limpet Patella caerulea (Linnaeus, 1758).</title>
        <authorList>
            <person name="Anh-Thu Weber A."/>
            <person name="Halstead-Nussloch G."/>
        </authorList>
    </citation>
    <scope>NUCLEOTIDE SEQUENCE [LARGE SCALE GENOMIC DNA]</scope>
    <source>
        <strain evidence="6">AATW-2023a</strain>
        <tissue evidence="6">Whole specimen</tissue>
    </source>
</reference>
<dbReference type="PANTHER" id="PTHR10671">
    <property type="entry name" value="EPITHELIAL MEMBRANE PROTEIN-RELATED"/>
    <property type="match status" value="1"/>
</dbReference>
<dbReference type="InterPro" id="IPR050579">
    <property type="entry name" value="PMP-22/EMP/MP20-like"/>
</dbReference>
<comment type="caution">
    <text evidence="6">The sequence shown here is derived from an EMBL/GenBank/DDBJ whole genome shotgun (WGS) entry which is preliminary data.</text>
</comment>
<dbReference type="EMBL" id="JAZGQO010000007">
    <property type="protein sequence ID" value="KAK6181389.1"/>
    <property type="molecule type" value="Genomic_DNA"/>
</dbReference>
<dbReference type="GO" id="GO:0005886">
    <property type="term" value="C:plasma membrane"/>
    <property type="evidence" value="ECO:0007669"/>
    <property type="project" value="TreeGrafter"/>
</dbReference>
<keyword evidence="4 5" id="KW-0472">Membrane</keyword>